<dbReference type="SUPFAM" id="SSF47473">
    <property type="entry name" value="EF-hand"/>
    <property type="match status" value="1"/>
</dbReference>
<evidence type="ECO:0000313" key="1">
    <source>
        <dbReference type="Ensembl" id="ENSCSAVP00000002073.1"/>
    </source>
</evidence>
<dbReference type="PANTHER" id="PTHR35538">
    <property type="entry name" value="LIG_CHAN-GLU_BD DOMAIN-CONTAINING PROTEIN"/>
    <property type="match status" value="1"/>
</dbReference>
<accession>H2Y9S5</accession>
<keyword evidence="2" id="KW-1185">Reference proteome</keyword>
<reference evidence="2" key="1">
    <citation type="submission" date="2003-08" db="EMBL/GenBank/DDBJ databases">
        <authorList>
            <person name="Birren B."/>
            <person name="Nusbaum C."/>
            <person name="Abebe A."/>
            <person name="Abouelleil A."/>
            <person name="Adekoya E."/>
            <person name="Ait-zahra M."/>
            <person name="Allen N."/>
            <person name="Allen T."/>
            <person name="An P."/>
            <person name="Anderson M."/>
            <person name="Anderson S."/>
            <person name="Arachchi H."/>
            <person name="Armbruster J."/>
            <person name="Bachantsang P."/>
            <person name="Baldwin J."/>
            <person name="Barry A."/>
            <person name="Bayul T."/>
            <person name="Blitshsteyn B."/>
            <person name="Bloom T."/>
            <person name="Blye J."/>
            <person name="Boguslavskiy L."/>
            <person name="Borowsky M."/>
            <person name="Boukhgalter B."/>
            <person name="Brunache A."/>
            <person name="Butler J."/>
            <person name="Calixte N."/>
            <person name="Calvo S."/>
            <person name="Camarata J."/>
            <person name="Campo K."/>
            <person name="Chang J."/>
            <person name="Cheshatsang Y."/>
            <person name="Citroen M."/>
            <person name="Collymore A."/>
            <person name="Considine T."/>
            <person name="Cook A."/>
            <person name="Cooke P."/>
            <person name="Corum B."/>
            <person name="Cuomo C."/>
            <person name="David R."/>
            <person name="Dawoe T."/>
            <person name="Degray S."/>
            <person name="Dodge S."/>
            <person name="Dooley K."/>
            <person name="Dorje P."/>
            <person name="Dorjee K."/>
            <person name="Dorris L."/>
            <person name="Duffey N."/>
            <person name="Dupes A."/>
            <person name="Elkins T."/>
            <person name="Engels R."/>
            <person name="Erickson J."/>
            <person name="Farina A."/>
            <person name="Faro S."/>
            <person name="Ferreira P."/>
            <person name="Fischer H."/>
            <person name="Fitzgerald M."/>
            <person name="Foley K."/>
            <person name="Gage D."/>
            <person name="Galagan J."/>
            <person name="Gearin G."/>
            <person name="Gnerre S."/>
            <person name="Gnirke A."/>
            <person name="Goyette A."/>
            <person name="Graham J."/>
            <person name="Grandbois E."/>
            <person name="Gyaltsen K."/>
            <person name="Hafez N."/>
            <person name="Hagopian D."/>
            <person name="Hagos B."/>
            <person name="Hall J."/>
            <person name="Hatcher B."/>
            <person name="Heller A."/>
            <person name="Higgins H."/>
            <person name="Honan T."/>
            <person name="Horn A."/>
            <person name="Houde N."/>
            <person name="Hughes L."/>
            <person name="Hulme W."/>
            <person name="Husby E."/>
            <person name="Iliev I."/>
            <person name="Jaffe D."/>
            <person name="Jones C."/>
            <person name="Kamal M."/>
            <person name="Kamat A."/>
            <person name="Kamvysselis M."/>
            <person name="Karlsson E."/>
            <person name="Kells C."/>
            <person name="Kieu A."/>
            <person name="Kisner P."/>
            <person name="Kodira C."/>
            <person name="Kulbokas E."/>
            <person name="Labutti K."/>
            <person name="Lama D."/>
            <person name="Landers T."/>
            <person name="Leger J."/>
            <person name="Levine S."/>
            <person name="Lewis D."/>
            <person name="Lewis T."/>
            <person name="Lindblad-toh K."/>
            <person name="Liu X."/>
            <person name="Lokyitsang T."/>
            <person name="Lokyitsang Y."/>
            <person name="Lucien O."/>
            <person name="Lui A."/>
            <person name="Ma L.J."/>
            <person name="Mabbitt R."/>
            <person name="Macdonald J."/>
            <person name="Maclean C."/>
            <person name="Major J."/>
            <person name="Manning J."/>
            <person name="Marabella R."/>
            <person name="Maru K."/>
            <person name="Matthews C."/>
            <person name="Mauceli E."/>
            <person name="Mccarthy M."/>
            <person name="Mcdonough S."/>
            <person name="Mcghee T."/>
            <person name="Meldrim J."/>
            <person name="Meneus L."/>
            <person name="Mesirov J."/>
            <person name="Mihalev A."/>
            <person name="Mihova T."/>
            <person name="Mikkelsen T."/>
            <person name="Mlenga V."/>
            <person name="Moru K."/>
            <person name="Mozes J."/>
            <person name="Mulrain L."/>
            <person name="Munson G."/>
            <person name="Naylor J."/>
            <person name="Newes C."/>
            <person name="Nguyen C."/>
            <person name="Nguyen N."/>
            <person name="Nguyen T."/>
            <person name="Nicol R."/>
            <person name="Nielsen C."/>
            <person name="Nizzari M."/>
            <person name="Norbu C."/>
            <person name="Norbu N."/>
            <person name="O'donnell P."/>
            <person name="Okoawo O."/>
            <person name="O'leary S."/>
            <person name="Omotosho B."/>
            <person name="O'neill K."/>
            <person name="Osman S."/>
            <person name="Parker S."/>
            <person name="Perrin D."/>
            <person name="Phunkhang P."/>
            <person name="Piqani B."/>
            <person name="Purcell S."/>
            <person name="Rachupka T."/>
            <person name="Ramasamy U."/>
            <person name="Rameau R."/>
            <person name="Ray V."/>
            <person name="Raymond C."/>
            <person name="Retta R."/>
            <person name="Richardson S."/>
            <person name="Rise C."/>
            <person name="Rodriguez J."/>
            <person name="Rogers J."/>
            <person name="Rogov P."/>
            <person name="Rutman M."/>
            <person name="Schupbach R."/>
            <person name="Seaman C."/>
            <person name="Settipalli S."/>
            <person name="Sharpe T."/>
            <person name="Sheridan J."/>
            <person name="Sherpa N."/>
            <person name="Shi J."/>
            <person name="Smirnov S."/>
            <person name="Smith C."/>
            <person name="Sougnez C."/>
            <person name="Spencer B."/>
            <person name="Stalker J."/>
            <person name="Stange-thomann N."/>
            <person name="Stavropoulos S."/>
            <person name="Stetson K."/>
            <person name="Stone C."/>
            <person name="Stone S."/>
            <person name="Stubbs M."/>
            <person name="Talamas J."/>
            <person name="Tchuinga P."/>
            <person name="Tenzing P."/>
            <person name="Tesfaye S."/>
            <person name="Theodore J."/>
            <person name="Thoulutsang Y."/>
            <person name="Topham K."/>
            <person name="Towey S."/>
            <person name="Tsamla T."/>
            <person name="Tsomo N."/>
            <person name="Vallee D."/>
            <person name="Vassiliev H."/>
            <person name="Venkataraman V."/>
            <person name="Vinson J."/>
            <person name="Vo A."/>
            <person name="Wade C."/>
            <person name="Wang S."/>
            <person name="Wangchuk T."/>
            <person name="Wangdi T."/>
            <person name="Whittaker C."/>
            <person name="Wilkinson J."/>
            <person name="Wu Y."/>
            <person name="Wyman D."/>
            <person name="Yadav S."/>
            <person name="Yang S."/>
            <person name="Yang X."/>
            <person name="Yeager S."/>
            <person name="Yee E."/>
            <person name="Young G."/>
            <person name="Zainoun J."/>
            <person name="Zembeck L."/>
            <person name="Zimmer A."/>
            <person name="Zody M."/>
            <person name="Lander E."/>
        </authorList>
    </citation>
    <scope>NUCLEOTIDE SEQUENCE [LARGE SCALE GENOMIC DNA]</scope>
</reference>
<dbReference type="Ensembl" id="ENSCSAVT00000002110.1">
    <property type="protein sequence ID" value="ENSCSAVP00000002073.1"/>
    <property type="gene ID" value="ENSCSAVG00000001218.1"/>
</dbReference>
<reference evidence="1" key="2">
    <citation type="submission" date="2025-08" db="UniProtKB">
        <authorList>
            <consortium name="Ensembl"/>
        </authorList>
    </citation>
    <scope>IDENTIFICATION</scope>
</reference>
<name>H2Y9S5_CIOSA</name>
<dbReference type="PANTHER" id="PTHR35538:SF3">
    <property type="entry name" value="C-TYPE LECTIN DOMAIN-CONTAINING PROTEIN"/>
    <property type="match status" value="1"/>
</dbReference>
<evidence type="ECO:0000313" key="2">
    <source>
        <dbReference type="Proteomes" id="UP000007875"/>
    </source>
</evidence>
<dbReference type="HOGENOM" id="CLU_1202208_0_0_1"/>
<proteinExistence type="predicted"/>
<reference evidence="1" key="3">
    <citation type="submission" date="2025-09" db="UniProtKB">
        <authorList>
            <consortium name="Ensembl"/>
        </authorList>
    </citation>
    <scope>IDENTIFICATION</scope>
</reference>
<evidence type="ECO:0008006" key="3">
    <source>
        <dbReference type="Google" id="ProtNLM"/>
    </source>
</evidence>
<dbReference type="AlphaFoldDB" id="H2Y9S5"/>
<dbReference type="InterPro" id="IPR011992">
    <property type="entry name" value="EF-hand-dom_pair"/>
</dbReference>
<sequence length="231" mass="26534">MIARQIYDKDGEVIRLTKDGRRIKDGKISKEVFDIEMHQEKKKKKKKEKQMLEKSYEEEYVEEFIDEEGRVVKVVKKRLKEKSTIPGKRPATPLTGVRRVQVLFLKGGVQIQNRLQQLLRDCPLNDVDPRFPALVEEFGAGAMDLDEREGAIDYLTHYRLVNPDNLEGYAKAFLVEDVDENSVINMDETRVALEGIPGLQGMNDKQVNYILKVLGIDDATEVTFKMFAVIC</sequence>
<protein>
    <recommendedName>
        <fullName evidence="3">EF-hand domain-containing protein</fullName>
    </recommendedName>
</protein>
<organism evidence="1 2">
    <name type="scientific">Ciona savignyi</name>
    <name type="common">Pacific transparent sea squirt</name>
    <dbReference type="NCBI Taxonomy" id="51511"/>
    <lineage>
        <taxon>Eukaryota</taxon>
        <taxon>Metazoa</taxon>
        <taxon>Chordata</taxon>
        <taxon>Tunicata</taxon>
        <taxon>Ascidiacea</taxon>
        <taxon>Phlebobranchia</taxon>
        <taxon>Cionidae</taxon>
        <taxon>Ciona</taxon>
    </lineage>
</organism>
<dbReference type="Proteomes" id="UP000007875">
    <property type="component" value="Unassembled WGS sequence"/>
</dbReference>